<name>A0A2S1LQG7_9FLAO</name>
<dbReference type="KEGG" id="fki:FK004_12100"/>
<sequence>MTSFKKSDLKYENQYVWKRDSGDGPYIGKIDRDRLDRNEGYEVLYFANSNLSSTSTVRDLHKFEDLIRELPSREVMKENIIKYIRDNW</sequence>
<reference evidence="1 2" key="1">
    <citation type="submission" date="2017-04" db="EMBL/GenBank/DDBJ databases">
        <title>Complete genome sequence of Flavobacterium kingsejong AJ004.</title>
        <authorList>
            <person name="Lee P.C."/>
        </authorList>
    </citation>
    <scope>NUCLEOTIDE SEQUENCE [LARGE SCALE GENOMIC DNA]</scope>
    <source>
        <strain evidence="1 2">AJ004</strain>
    </source>
</reference>
<keyword evidence="2" id="KW-1185">Reference proteome</keyword>
<dbReference type="EMBL" id="CP020919">
    <property type="protein sequence ID" value="AWG25911.1"/>
    <property type="molecule type" value="Genomic_DNA"/>
</dbReference>
<evidence type="ECO:0000313" key="1">
    <source>
        <dbReference type="EMBL" id="AWG25911.1"/>
    </source>
</evidence>
<dbReference type="AlphaFoldDB" id="A0A2S1LQG7"/>
<organism evidence="1 2">
    <name type="scientific">Flavobacterium kingsejongi</name>
    <dbReference type="NCBI Taxonomy" id="1678728"/>
    <lineage>
        <taxon>Bacteria</taxon>
        <taxon>Pseudomonadati</taxon>
        <taxon>Bacteroidota</taxon>
        <taxon>Flavobacteriia</taxon>
        <taxon>Flavobacteriales</taxon>
        <taxon>Flavobacteriaceae</taxon>
        <taxon>Flavobacterium</taxon>
    </lineage>
</organism>
<dbReference type="OrthoDB" id="1260965at2"/>
<proteinExistence type="predicted"/>
<dbReference type="Proteomes" id="UP000244677">
    <property type="component" value="Chromosome"/>
</dbReference>
<accession>A0A2S1LQG7</accession>
<protein>
    <submittedName>
        <fullName evidence="1">Uncharacterized protein</fullName>
    </submittedName>
</protein>
<dbReference type="RefSeq" id="WP_108737458.1">
    <property type="nucleotide sequence ID" value="NZ_CP020919.1"/>
</dbReference>
<gene>
    <name evidence="1" type="ORF">FK004_12100</name>
</gene>
<evidence type="ECO:0000313" key="2">
    <source>
        <dbReference type="Proteomes" id="UP000244677"/>
    </source>
</evidence>